<evidence type="ECO:0000256" key="4">
    <source>
        <dbReference type="ARBA" id="ARBA00022728"/>
    </source>
</evidence>
<comment type="function">
    <text evidence="7">Required for pre-mRNA splicing.</text>
</comment>
<keyword evidence="5 7" id="KW-0508">mRNA splicing</keyword>
<keyword evidence="10" id="KW-1185">Reference proteome</keyword>
<dbReference type="GO" id="GO:0000398">
    <property type="term" value="P:mRNA splicing, via spliceosome"/>
    <property type="evidence" value="ECO:0007669"/>
    <property type="project" value="UniProtKB-UniRule"/>
</dbReference>
<organism evidence="9 10">
    <name type="scientific">Komagataella pastoris</name>
    <name type="common">Yeast</name>
    <name type="synonym">Pichia pastoris</name>
    <dbReference type="NCBI Taxonomy" id="4922"/>
    <lineage>
        <taxon>Eukaryota</taxon>
        <taxon>Fungi</taxon>
        <taxon>Dikarya</taxon>
        <taxon>Ascomycota</taxon>
        <taxon>Saccharomycotina</taxon>
        <taxon>Pichiomycetes</taxon>
        <taxon>Pichiales</taxon>
        <taxon>Pichiaceae</taxon>
        <taxon>Komagataella</taxon>
    </lineage>
</organism>
<dbReference type="Pfam" id="PF03371">
    <property type="entry name" value="PRP38"/>
    <property type="match status" value="1"/>
</dbReference>
<dbReference type="InterPro" id="IPR005037">
    <property type="entry name" value="PRP38"/>
</dbReference>
<sequence>MIMKNGIDGYRGFSPLLLISSLNCIFIGEQLESMTSVKDSITVDRGLAQNVEKIHGVNPVFLIDKILREKILDSLFWKKHCFLLDILELQDLASQVEIIGTYDNNQNSRATDFSCLLLKMLQLQPKDEIVIYMLTQPYFKYVTALAALYIRLVFSSVRVYQLLEPLLNDYRKLRIRKYGTADLTYVDQLIDELLTEEKFCGLTLPRLVNRLRLEDDGLLEPRESELQSELDETSEDDNEV</sequence>
<evidence type="ECO:0000256" key="1">
    <source>
        <dbReference type="ARBA" id="ARBA00004123"/>
    </source>
</evidence>
<evidence type="ECO:0000256" key="3">
    <source>
        <dbReference type="ARBA" id="ARBA00022664"/>
    </source>
</evidence>
<dbReference type="PANTHER" id="PTHR23142">
    <property type="entry name" value="PRE-MRNA-SPLICING FACTOR 38A-RELATED"/>
    <property type="match status" value="1"/>
</dbReference>
<dbReference type="Proteomes" id="UP000094565">
    <property type="component" value="Chromosome 4"/>
</dbReference>
<accession>A0A1B2JJ19</accession>
<keyword evidence="3 7" id="KW-0507">mRNA processing</keyword>
<evidence type="ECO:0000313" key="9">
    <source>
        <dbReference type="EMBL" id="ANZ78034.1"/>
    </source>
</evidence>
<dbReference type="GO" id="GO:0005681">
    <property type="term" value="C:spliceosomal complex"/>
    <property type="evidence" value="ECO:0007669"/>
    <property type="project" value="UniProtKB-KW"/>
</dbReference>
<comment type="subcellular location">
    <subcellularLocation>
        <location evidence="1 7">Nucleus</location>
    </subcellularLocation>
</comment>
<evidence type="ECO:0000256" key="6">
    <source>
        <dbReference type="ARBA" id="ARBA00023242"/>
    </source>
</evidence>
<feature type="compositionally biased region" description="Acidic residues" evidence="8">
    <location>
        <begin position="226"/>
        <end position="240"/>
    </location>
</feature>
<proteinExistence type="inferred from homology"/>
<protein>
    <recommendedName>
        <fullName evidence="7">Pre-mRNA-splicing factor 38</fullName>
    </recommendedName>
</protein>
<evidence type="ECO:0000256" key="7">
    <source>
        <dbReference type="RuleBase" id="RU367025"/>
    </source>
</evidence>
<evidence type="ECO:0000256" key="8">
    <source>
        <dbReference type="SAM" id="MobiDB-lite"/>
    </source>
</evidence>
<evidence type="ECO:0000313" key="10">
    <source>
        <dbReference type="Proteomes" id="UP000094565"/>
    </source>
</evidence>
<reference evidence="9 10" key="1">
    <citation type="submission" date="2016-02" db="EMBL/GenBank/DDBJ databases">
        <title>Comparative genomic and transcriptomic foundation for Pichia pastoris.</title>
        <authorList>
            <person name="Love K.R."/>
            <person name="Shah K.A."/>
            <person name="Whittaker C.A."/>
            <person name="Wu J."/>
            <person name="Bartlett M.C."/>
            <person name="Ma D."/>
            <person name="Leeson R.L."/>
            <person name="Priest M."/>
            <person name="Young S.K."/>
            <person name="Love J.C."/>
        </authorList>
    </citation>
    <scope>NUCLEOTIDE SEQUENCE [LARGE SCALE GENOMIC DNA]</scope>
    <source>
        <strain evidence="9 10">ATCC 28485</strain>
    </source>
</reference>
<name>A0A1B2JJ19_PICPA</name>
<keyword evidence="4 7" id="KW-0747">Spliceosome</keyword>
<keyword evidence="6 7" id="KW-0539">Nucleus</keyword>
<comment type="similarity">
    <text evidence="2 7">Belongs to the PRP38 family.</text>
</comment>
<dbReference type="OrthoDB" id="190958at2759"/>
<feature type="region of interest" description="Disordered" evidence="8">
    <location>
        <begin position="220"/>
        <end position="240"/>
    </location>
</feature>
<evidence type="ECO:0000256" key="5">
    <source>
        <dbReference type="ARBA" id="ARBA00023187"/>
    </source>
</evidence>
<dbReference type="EMBL" id="CP014587">
    <property type="protein sequence ID" value="ANZ78034.1"/>
    <property type="molecule type" value="Genomic_DNA"/>
</dbReference>
<gene>
    <name evidence="9" type="ORF">ATY40_BA7504530</name>
</gene>
<evidence type="ECO:0000256" key="2">
    <source>
        <dbReference type="ARBA" id="ARBA00006164"/>
    </source>
</evidence>
<dbReference type="AlphaFoldDB" id="A0A1B2JJ19"/>